<feature type="transmembrane region" description="Helical" evidence="8">
    <location>
        <begin position="58"/>
        <end position="80"/>
    </location>
</feature>
<dbReference type="RefSeq" id="WP_264283401.1">
    <property type="nucleotide sequence ID" value="NZ_CP107006.1"/>
</dbReference>
<evidence type="ECO:0000256" key="7">
    <source>
        <dbReference type="ARBA" id="ARBA00023136"/>
    </source>
</evidence>
<dbReference type="InterPro" id="IPR002549">
    <property type="entry name" value="AI-2E-like"/>
</dbReference>
<evidence type="ECO:0000256" key="8">
    <source>
        <dbReference type="SAM" id="Phobius"/>
    </source>
</evidence>
<comment type="similarity">
    <text evidence="2">Belongs to the autoinducer-2 exporter (AI-2E) (TC 2.A.86) family.</text>
</comment>
<evidence type="ECO:0000256" key="4">
    <source>
        <dbReference type="ARBA" id="ARBA00022475"/>
    </source>
</evidence>
<keyword evidence="5 8" id="KW-0812">Transmembrane</keyword>
<evidence type="ECO:0000256" key="5">
    <source>
        <dbReference type="ARBA" id="ARBA00022692"/>
    </source>
</evidence>
<evidence type="ECO:0000256" key="3">
    <source>
        <dbReference type="ARBA" id="ARBA00022448"/>
    </source>
</evidence>
<evidence type="ECO:0000256" key="1">
    <source>
        <dbReference type="ARBA" id="ARBA00004651"/>
    </source>
</evidence>
<feature type="transmembrane region" description="Helical" evidence="8">
    <location>
        <begin position="199"/>
        <end position="220"/>
    </location>
</feature>
<organism evidence="9 10">
    <name type="scientific">Chitinophaga horti</name>
    <dbReference type="NCBI Taxonomy" id="2920382"/>
    <lineage>
        <taxon>Bacteria</taxon>
        <taxon>Pseudomonadati</taxon>
        <taxon>Bacteroidota</taxon>
        <taxon>Chitinophagia</taxon>
        <taxon>Chitinophagales</taxon>
        <taxon>Chitinophagaceae</taxon>
        <taxon>Chitinophaga</taxon>
    </lineage>
</organism>
<keyword evidence="10" id="KW-1185">Reference proteome</keyword>
<keyword evidence="4" id="KW-1003">Cell membrane</keyword>
<dbReference type="PANTHER" id="PTHR21716:SF53">
    <property type="entry name" value="PERMEASE PERM-RELATED"/>
    <property type="match status" value="1"/>
</dbReference>
<feature type="transmembrane region" description="Helical" evidence="8">
    <location>
        <begin position="140"/>
        <end position="163"/>
    </location>
</feature>
<accession>A0ABY6JBY5</accession>
<keyword evidence="6 8" id="KW-1133">Transmembrane helix</keyword>
<feature type="transmembrane region" description="Helical" evidence="8">
    <location>
        <begin position="294"/>
        <end position="318"/>
    </location>
</feature>
<feature type="transmembrane region" description="Helical" evidence="8">
    <location>
        <begin position="226"/>
        <end position="252"/>
    </location>
</feature>
<gene>
    <name evidence="9" type="ORF">MKQ68_11410</name>
</gene>
<keyword evidence="7 8" id="KW-0472">Membrane</keyword>
<dbReference type="PANTHER" id="PTHR21716">
    <property type="entry name" value="TRANSMEMBRANE PROTEIN"/>
    <property type="match status" value="1"/>
</dbReference>
<protein>
    <submittedName>
        <fullName evidence="9">AI-2E family transporter</fullName>
    </submittedName>
</protein>
<reference evidence="9" key="1">
    <citation type="submission" date="2022-10" db="EMBL/GenBank/DDBJ databases">
        <title>Chitinophaga sp. nov., isolated from soil.</title>
        <authorList>
            <person name="Jeon C.O."/>
        </authorList>
    </citation>
    <scope>NUCLEOTIDE SEQUENCE</scope>
    <source>
        <strain evidence="9">R8</strain>
    </source>
</reference>
<comment type="subcellular location">
    <subcellularLocation>
        <location evidence="1">Cell membrane</location>
        <topology evidence="1">Multi-pass membrane protein</topology>
    </subcellularLocation>
</comment>
<keyword evidence="3" id="KW-0813">Transport</keyword>
<dbReference type="EMBL" id="CP107006">
    <property type="protein sequence ID" value="UYQ95709.1"/>
    <property type="molecule type" value="Genomic_DNA"/>
</dbReference>
<evidence type="ECO:0000256" key="6">
    <source>
        <dbReference type="ARBA" id="ARBA00022989"/>
    </source>
</evidence>
<evidence type="ECO:0000256" key="2">
    <source>
        <dbReference type="ARBA" id="ARBA00009773"/>
    </source>
</evidence>
<sequence length="360" mass="39072">MKPLSFTVNQALLFPILATVLLYFGKPFLAPLAFAIMLAMLTAPMCRWLDGHRSPRWLSCLACVFLIALAVGVLAAIIFAQAAGLAEDTEALKEKWTEFYSGLQAQVEERWGISSEEQKQIIDKQMDKGGTPVMGMIMKAVGGITGLFGQLVIVLVVTFLLLFHKEKYEQFFLKLFTREKRPGVAKVLQDITHVSQQYLVGRLMSIVFLFVLYAPALLIIGVRNGLLLAAIASILTIVPYVGSILGGLFPVAMAAVTSDSMSPALWALAAIVVIQAVDNYFVEPYVIGGEVKLTALSTILAILAGGLVWGVAGMVLFIPMLGIARIVLLKVDGLQPFGEVIGDEGKQPSSFFKGWFKGKS</sequence>
<evidence type="ECO:0000313" key="9">
    <source>
        <dbReference type="EMBL" id="UYQ95709.1"/>
    </source>
</evidence>
<dbReference type="Pfam" id="PF01594">
    <property type="entry name" value="AI-2E_transport"/>
    <property type="match status" value="1"/>
</dbReference>
<feature type="transmembrane region" description="Helical" evidence="8">
    <location>
        <begin position="264"/>
        <end position="282"/>
    </location>
</feature>
<name>A0ABY6JBY5_9BACT</name>
<proteinExistence type="inferred from homology"/>
<dbReference type="Proteomes" id="UP001162741">
    <property type="component" value="Chromosome"/>
</dbReference>
<evidence type="ECO:0000313" key="10">
    <source>
        <dbReference type="Proteomes" id="UP001162741"/>
    </source>
</evidence>